<keyword evidence="2" id="KW-1185">Reference proteome</keyword>
<dbReference type="Proteomes" id="UP000269221">
    <property type="component" value="Unassembled WGS sequence"/>
</dbReference>
<sequence>MPERRCRCGARVRLGNRLGCKLCLKRTTDRKALPDSGPPGQLATLDQRTVQDTTKEHWVRVPYNSYFRPSENGSVYE</sequence>
<name>A0A3M0L845_HIRRU</name>
<evidence type="ECO:0000313" key="1">
    <source>
        <dbReference type="EMBL" id="RMC21261.1"/>
    </source>
</evidence>
<evidence type="ECO:0000313" key="2">
    <source>
        <dbReference type="Proteomes" id="UP000269221"/>
    </source>
</evidence>
<organism evidence="1 2">
    <name type="scientific">Hirundo rustica rustica</name>
    <dbReference type="NCBI Taxonomy" id="333673"/>
    <lineage>
        <taxon>Eukaryota</taxon>
        <taxon>Metazoa</taxon>
        <taxon>Chordata</taxon>
        <taxon>Craniata</taxon>
        <taxon>Vertebrata</taxon>
        <taxon>Euteleostomi</taxon>
        <taxon>Archelosauria</taxon>
        <taxon>Archosauria</taxon>
        <taxon>Dinosauria</taxon>
        <taxon>Saurischia</taxon>
        <taxon>Theropoda</taxon>
        <taxon>Coelurosauria</taxon>
        <taxon>Aves</taxon>
        <taxon>Neognathae</taxon>
        <taxon>Neoaves</taxon>
        <taxon>Telluraves</taxon>
        <taxon>Australaves</taxon>
        <taxon>Passeriformes</taxon>
        <taxon>Sylvioidea</taxon>
        <taxon>Hirundinidae</taxon>
        <taxon>Hirundo</taxon>
    </lineage>
</organism>
<accession>A0A3M0L845</accession>
<comment type="caution">
    <text evidence="1">The sequence shown here is derived from an EMBL/GenBank/DDBJ whole genome shotgun (WGS) entry which is preliminary data.</text>
</comment>
<reference evidence="1 2" key="1">
    <citation type="submission" date="2018-07" db="EMBL/GenBank/DDBJ databases">
        <title>A high quality draft genome assembly of the barn swallow (H. rustica rustica).</title>
        <authorList>
            <person name="Formenti G."/>
            <person name="Chiara M."/>
            <person name="Poveda L."/>
            <person name="Francoijs K.-J."/>
            <person name="Bonisoli-Alquati A."/>
            <person name="Canova L."/>
            <person name="Gianfranceschi L."/>
            <person name="Horner D.S."/>
            <person name="Saino N."/>
        </authorList>
    </citation>
    <scope>NUCLEOTIDE SEQUENCE [LARGE SCALE GENOMIC DNA]</scope>
    <source>
        <strain evidence="1">Chelidonia</strain>
        <tissue evidence="1">Blood</tissue>
    </source>
</reference>
<dbReference type="AlphaFoldDB" id="A0A3M0L845"/>
<protein>
    <submittedName>
        <fullName evidence="1">Uncharacterized protein</fullName>
    </submittedName>
</protein>
<proteinExistence type="predicted"/>
<dbReference type="EMBL" id="QRBI01000093">
    <property type="protein sequence ID" value="RMC21261.1"/>
    <property type="molecule type" value="Genomic_DNA"/>
</dbReference>
<gene>
    <name evidence="1" type="ORF">DUI87_02122</name>
</gene>